<protein>
    <recommendedName>
        <fullName evidence="1">Anhydro-N-acetylmuramic acid kinase</fullName>
        <ecNumber evidence="1">2.7.1.170</ecNumber>
    </recommendedName>
    <alternativeName>
        <fullName evidence="1">AnhMurNAc kinase</fullName>
    </alternativeName>
</protein>
<dbReference type="RefSeq" id="WP_406765534.1">
    <property type="nucleotide sequence ID" value="NZ_JBJHZY010000002.1"/>
</dbReference>
<dbReference type="Proteomes" id="UP001623661">
    <property type="component" value="Unassembled WGS sequence"/>
</dbReference>
<keyword evidence="1 2" id="KW-0808">Transferase</keyword>
<dbReference type="EMBL" id="JBJHZY010000002">
    <property type="protein sequence ID" value="MFL0268913.1"/>
    <property type="molecule type" value="Genomic_DNA"/>
</dbReference>
<dbReference type="PANTHER" id="PTHR30605:SF0">
    <property type="entry name" value="ANHYDRO-N-ACETYLMURAMIC ACID KINASE"/>
    <property type="match status" value="1"/>
</dbReference>
<reference evidence="2 3" key="1">
    <citation type="submission" date="2024-11" db="EMBL/GenBank/DDBJ databases">
        <authorList>
            <person name="Heng Y.C."/>
            <person name="Lim A.C.H."/>
            <person name="Lee J.K.Y."/>
            <person name="Kittelmann S."/>
        </authorList>
    </citation>
    <scope>NUCLEOTIDE SEQUENCE [LARGE SCALE GENOMIC DNA]</scope>
    <source>
        <strain evidence="2 3">WILCCON 0202</strain>
    </source>
</reference>
<dbReference type="CDD" id="cd24050">
    <property type="entry name" value="ASKHA_NBD_ANMK"/>
    <property type="match status" value="1"/>
</dbReference>
<evidence type="ECO:0000313" key="2">
    <source>
        <dbReference type="EMBL" id="MFL0268913.1"/>
    </source>
</evidence>
<keyword evidence="1" id="KW-0547">Nucleotide-binding</keyword>
<dbReference type="Gene3D" id="3.30.420.40">
    <property type="match status" value="2"/>
</dbReference>
<proteinExistence type="inferred from homology"/>
<keyword evidence="1 2" id="KW-0418">Kinase</keyword>
<dbReference type="GO" id="GO:0016301">
    <property type="term" value="F:kinase activity"/>
    <property type="evidence" value="ECO:0007669"/>
    <property type="project" value="UniProtKB-KW"/>
</dbReference>
<dbReference type="PANTHER" id="PTHR30605">
    <property type="entry name" value="ANHYDRO-N-ACETYLMURAMIC ACID KINASE"/>
    <property type="match status" value="1"/>
</dbReference>
<accession>A0ABW8TVY0</accession>
<dbReference type="Pfam" id="PF03702">
    <property type="entry name" value="AnmK"/>
    <property type="match status" value="1"/>
</dbReference>
<keyword evidence="1" id="KW-0119">Carbohydrate metabolism</keyword>
<evidence type="ECO:0000313" key="3">
    <source>
        <dbReference type="Proteomes" id="UP001623661"/>
    </source>
</evidence>
<evidence type="ECO:0000256" key="1">
    <source>
        <dbReference type="HAMAP-Rule" id="MF_01270"/>
    </source>
</evidence>
<comment type="function">
    <text evidence="1">Catalyzes the specific phosphorylation of 1,6-anhydro-N-acetylmuramic acid (anhMurNAc) with the simultaneous cleavage of the 1,6-anhydro ring, generating MurNAc-6-P. Is required for the utilization of anhMurNAc either imported from the medium or derived from its own cell wall murein, and thus plays a role in cell wall recycling.</text>
</comment>
<comment type="similarity">
    <text evidence="1">Belongs to the anhydro-N-acetylmuramic acid kinase family.</text>
</comment>
<name>A0ABW8TVY0_9CLOT</name>
<comment type="pathway">
    <text evidence="1">Cell wall biogenesis; peptidoglycan recycling.</text>
</comment>
<dbReference type="InterPro" id="IPR043129">
    <property type="entry name" value="ATPase_NBD"/>
</dbReference>
<dbReference type="NCBIfam" id="NF007148">
    <property type="entry name" value="PRK09585.3-2"/>
    <property type="match status" value="1"/>
</dbReference>
<gene>
    <name evidence="1 2" type="primary">anmK</name>
    <name evidence="2" type="ORF">ACJDUH_12500</name>
</gene>
<organism evidence="2 3">
    <name type="scientific">Candidatus Clostridium radicumherbarum</name>
    <dbReference type="NCBI Taxonomy" id="3381662"/>
    <lineage>
        <taxon>Bacteria</taxon>
        <taxon>Bacillati</taxon>
        <taxon>Bacillota</taxon>
        <taxon>Clostridia</taxon>
        <taxon>Eubacteriales</taxon>
        <taxon>Clostridiaceae</taxon>
        <taxon>Clostridium</taxon>
    </lineage>
</organism>
<dbReference type="SUPFAM" id="SSF53067">
    <property type="entry name" value="Actin-like ATPase domain"/>
    <property type="match status" value="1"/>
</dbReference>
<comment type="pathway">
    <text evidence="1">Amino-sugar metabolism; 1,6-anhydro-N-acetylmuramate degradation.</text>
</comment>
<dbReference type="EC" id="2.7.1.170" evidence="1"/>
<feature type="binding site" evidence="1">
    <location>
        <begin position="11"/>
        <end position="18"/>
    </location>
    <ligand>
        <name>ATP</name>
        <dbReference type="ChEBI" id="CHEBI:30616"/>
    </ligand>
</feature>
<dbReference type="HAMAP" id="MF_01270">
    <property type="entry name" value="AnhMurNAc_kinase"/>
    <property type="match status" value="1"/>
</dbReference>
<sequence>MEKYVVGLMSGTSLDGVDAALVKIEGFGEETKVQLIEFINEDIPMDLKREILDCFSVERSNVELICSVNFKLGYLFSEAAKKVCQKANFDIKKLDLIGSHGQTVYHIPVPYKNMVLSTLQIGEPSVIAYETGVTVVSNFRTMDMAAKGQGAPLVPYTEYLLYRSDKNRVLQNIGGIGNVTVLPTNCTLDQMYAFDTGPGNMIIDEVTKRLKGQKYDKGGYFASQGKVNEELLNELMSIEYINAAPPKTTGREFFGSQFVDVLLEKWNNLSAEDLIATVTMFTAKSIAVNYRNYVFNRYPINEVILGGGGSYNNTLVKMLQELLPECKIMIQEDLGYSSDAKEAIAFAVLANETANGMASNVLGATGAKERVILGNITPVPYQR</sequence>
<dbReference type="InterPro" id="IPR005338">
    <property type="entry name" value="Anhydro_N_Ac-Mur_kinase"/>
</dbReference>
<keyword evidence="3" id="KW-1185">Reference proteome</keyword>
<keyword evidence="1" id="KW-0067">ATP-binding</keyword>
<comment type="caution">
    <text evidence="2">The sequence shown here is derived from an EMBL/GenBank/DDBJ whole genome shotgun (WGS) entry which is preliminary data.</text>
</comment>
<comment type="catalytic activity">
    <reaction evidence="1">
        <text>1,6-anhydro-N-acetyl-beta-muramate + ATP + H2O = N-acetyl-D-muramate 6-phosphate + ADP + H(+)</text>
        <dbReference type="Rhea" id="RHEA:24952"/>
        <dbReference type="ChEBI" id="CHEBI:15377"/>
        <dbReference type="ChEBI" id="CHEBI:15378"/>
        <dbReference type="ChEBI" id="CHEBI:30616"/>
        <dbReference type="ChEBI" id="CHEBI:58690"/>
        <dbReference type="ChEBI" id="CHEBI:58722"/>
        <dbReference type="ChEBI" id="CHEBI:456216"/>
        <dbReference type="EC" id="2.7.1.170"/>
    </reaction>
</comment>
<dbReference type="NCBIfam" id="NF007142">
    <property type="entry name" value="PRK09585.2-1"/>
    <property type="match status" value="1"/>
</dbReference>